<dbReference type="OMA" id="VEWYYDE"/>
<sequence>MYRVLVNRDQGRILVTGKDRDLKLLEEGWELVFESFEWDEAFDFALEMADEEIVEWYFDEEVKKRFAKGLSIAA</sequence>
<organism evidence="1 2">
    <name type="scientific">Pyrobaculum arsenaticum</name>
    <dbReference type="NCBI Taxonomy" id="121277"/>
    <lineage>
        <taxon>Archaea</taxon>
        <taxon>Thermoproteota</taxon>
        <taxon>Thermoprotei</taxon>
        <taxon>Thermoproteales</taxon>
        <taxon>Thermoproteaceae</taxon>
        <taxon>Pyrobaculum</taxon>
    </lineage>
</organism>
<dbReference type="GeneID" id="5055476"/>
<evidence type="ECO:0000313" key="2">
    <source>
        <dbReference type="Proteomes" id="UP000554766"/>
    </source>
</evidence>
<reference evidence="1 2" key="1">
    <citation type="journal article" date="2020" name="Nat. Commun.">
        <title>The structures of two archaeal type IV pili illuminate evolutionary relationships.</title>
        <authorList>
            <person name="Wang F."/>
            <person name="Baquero D.P."/>
            <person name="Su Z."/>
            <person name="Beltran L.C."/>
            <person name="Prangishvili D."/>
            <person name="Krupovic M."/>
            <person name="Egelman E.H."/>
        </authorList>
    </citation>
    <scope>NUCLEOTIDE SEQUENCE [LARGE SCALE GENOMIC DNA]</scope>
    <source>
        <strain evidence="1 2">2GA</strain>
    </source>
</reference>
<name>A0A7L4PDB0_9CREN</name>
<evidence type="ECO:0000313" key="1">
    <source>
        <dbReference type="EMBL" id="NYR15776.1"/>
    </source>
</evidence>
<keyword evidence="2" id="KW-1185">Reference proteome</keyword>
<dbReference type="AlphaFoldDB" id="A0A7L4PDB0"/>
<proteinExistence type="predicted"/>
<dbReference type="EMBL" id="JAAVJF010000003">
    <property type="protein sequence ID" value="NYR15776.1"/>
    <property type="molecule type" value="Genomic_DNA"/>
</dbReference>
<accession>A0A7L4PDB0</accession>
<gene>
    <name evidence="1" type="ORF">HC235_07475</name>
</gene>
<comment type="caution">
    <text evidence="1">The sequence shown here is derived from an EMBL/GenBank/DDBJ whole genome shotgun (WGS) entry which is preliminary data.</text>
</comment>
<dbReference type="RefSeq" id="WP_011899698.1">
    <property type="nucleotide sequence ID" value="NZ_JAAVJF010000003.1"/>
</dbReference>
<dbReference type="Proteomes" id="UP000554766">
    <property type="component" value="Unassembled WGS sequence"/>
</dbReference>
<protein>
    <submittedName>
        <fullName evidence="1">Uncharacterized protein</fullName>
    </submittedName>
</protein>